<organism evidence="2 3">
    <name type="scientific">Peribacillus deserti</name>
    <dbReference type="NCBI Taxonomy" id="673318"/>
    <lineage>
        <taxon>Bacteria</taxon>
        <taxon>Bacillati</taxon>
        <taxon>Bacillota</taxon>
        <taxon>Bacilli</taxon>
        <taxon>Bacillales</taxon>
        <taxon>Bacillaceae</taxon>
        <taxon>Peribacillus</taxon>
    </lineage>
</organism>
<name>A0ABS2QP95_9BACI</name>
<sequence>MGRSKHGKISTILCTLGLLFVTCFYSMKLNEALIFYLGTLLFFGGVFYTVKSFVRKGKGVWKFSPTHSRSLYFRYFTIRYIN</sequence>
<accession>A0ABS2QP95</accession>
<gene>
    <name evidence="2" type="ORF">JOC77_003759</name>
</gene>
<proteinExistence type="predicted"/>
<keyword evidence="1" id="KW-1133">Transmembrane helix</keyword>
<protein>
    <submittedName>
        <fullName evidence="2">Uncharacterized membrane protein HdeD (DUF308 family)</fullName>
    </submittedName>
</protein>
<evidence type="ECO:0000313" key="3">
    <source>
        <dbReference type="Proteomes" id="UP000823486"/>
    </source>
</evidence>
<evidence type="ECO:0000313" key="2">
    <source>
        <dbReference type="EMBL" id="MBM7694298.1"/>
    </source>
</evidence>
<comment type="caution">
    <text evidence="2">The sequence shown here is derived from an EMBL/GenBank/DDBJ whole genome shotgun (WGS) entry which is preliminary data.</text>
</comment>
<dbReference type="Proteomes" id="UP000823486">
    <property type="component" value="Unassembled WGS sequence"/>
</dbReference>
<reference evidence="2 3" key="1">
    <citation type="submission" date="2021-01" db="EMBL/GenBank/DDBJ databases">
        <title>Genomic Encyclopedia of Type Strains, Phase IV (KMG-IV): sequencing the most valuable type-strain genomes for metagenomic binning, comparative biology and taxonomic classification.</title>
        <authorList>
            <person name="Goeker M."/>
        </authorList>
    </citation>
    <scope>NUCLEOTIDE SEQUENCE [LARGE SCALE GENOMIC DNA]</scope>
    <source>
        <strain evidence="2 3">DSM 105482</strain>
    </source>
</reference>
<keyword evidence="1" id="KW-0472">Membrane</keyword>
<dbReference type="EMBL" id="JAFBFI010000021">
    <property type="protein sequence ID" value="MBM7694298.1"/>
    <property type="molecule type" value="Genomic_DNA"/>
</dbReference>
<feature type="transmembrane region" description="Helical" evidence="1">
    <location>
        <begin position="9"/>
        <end position="27"/>
    </location>
</feature>
<evidence type="ECO:0000256" key="1">
    <source>
        <dbReference type="SAM" id="Phobius"/>
    </source>
</evidence>
<feature type="transmembrane region" description="Helical" evidence="1">
    <location>
        <begin position="33"/>
        <end position="54"/>
    </location>
</feature>
<keyword evidence="1" id="KW-0812">Transmembrane</keyword>
<keyword evidence="3" id="KW-1185">Reference proteome</keyword>